<feature type="domain" description="GIY-YIG" evidence="1">
    <location>
        <begin position="29"/>
        <end position="110"/>
    </location>
</feature>
<sequence>MSFSLSSLVPAPSFIERINKSIEPLNYPECPGVYVMIDQDDKVIFTEQAENLRTRIKAYTTSNCDSEVLNEITKGSVKEIKIFCCQTDLDAVILEYYFINSGLYLGRHNKQDKRDKKGLFKDVDVESSGDSQKVENDSSPSIAKEIQKLLDANNTLVSRVIEQQNNFNDYFLKSLDKNGEQIETLAECVRQLSESVKFTTEKGVMEKKTLSL</sequence>
<accession>A0AAX6NDN9</accession>
<dbReference type="RefSeq" id="WP_316911224.1">
    <property type="nucleotide sequence ID" value="NZ_JAPTGD010000002.1"/>
</dbReference>
<dbReference type="InterPro" id="IPR050066">
    <property type="entry name" value="UvrABC_protein_C"/>
</dbReference>
<dbReference type="PANTHER" id="PTHR30562">
    <property type="entry name" value="UVRC/OXIDOREDUCTASE"/>
    <property type="match status" value="1"/>
</dbReference>
<reference evidence="2" key="1">
    <citation type="journal article" date="2022" name="J Environ Chem Eng">
        <title>Biodegradation of petroleum oil using a constructed nonpathogenic and heavy metal-tolerant bacterial consortium isolated from marine sponges.</title>
        <authorList>
            <person name="Dechsakulwatana C."/>
            <person name="Rungsihiranrut A."/>
            <person name="Muangchinda C."/>
            <person name="Ningthoujam R."/>
            <person name="Klankeo P."/>
            <person name="Pinyakong O."/>
        </authorList>
    </citation>
    <scope>NUCLEOTIDE SEQUENCE</scope>
    <source>
        <strain evidence="2">TL01-2</strain>
    </source>
</reference>
<evidence type="ECO:0000259" key="1">
    <source>
        <dbReference type="PROSITE" id="PS50164"/>
    </source>
</evidence>
<evidence type="ECO:0000313" key="2">
    <source>
        <dbReference type="EMBL" id="MDU9694008.1"/>
    </source>
</evidence>
<dbReference type="AlphaFoldDB" id="A0AAX6NDN9"/>
<proteinExistence type="predicted"/>
<dbReference type="GO" id="GO:0009380">
    <property type="term" value="C:excinuclease repair complex"/>
    <property type="evidence" value="ECO:0007669"/>
    <property type="project" value="TreeGrafter"/>
</dbReference>
<protein>
    <recommendedName>
        <fullName evidence="1">GIY-YIG domain-containing protein</fullName>
    </recommendedName>
</protein>
<name>A0AAX6NDN9_PRIAR</name>
<dbReference type="Proteomes" id="UP001269400">
    <property type="component" value="Unassembled WGS sequence"/>
</dbReference>
<organism evidence="2 3">
    <name type="scientific">Priestia aryabhattai</name>
    <name type="common">Bacillus aryabhattai</name>
    <dbReference type="NCBI Taxonomy" id="412384"/>
    <lineage>
        <taxon>Bacteria</taxon>
        <taxon>Bacillati</taxon>
        <taxon>Bacillota</taxon>
        <taxon>Bacilli</taxon>
        <taxon>Bacillales</taxon>
        <taxon>Bacillaceae</taxon>
        <taxon>Priestia</taxon>
    </lineage>
</organism>
<gene>
    <name evidence="2" type="ORF">O0Q50_22765</name>
</gene>
<evidence type="ECO:0000313" key="3">
    <source>
        <dbReference type="Proteomes" id="UP001269400"/>
    </source>
</evidence>
<comment type="caution">
    <text evidence="2">The sequence shown here is derived from an EMBL/GenBank/DDBJ whole genome shotgun (WGS) entry which is preliminary data.</text>
</comment>
<dbReference type="InterPro" id="IPR035901">
    <property type="entry name" value="GIY-YIG_endonuc_sf"/>
</dbReference>
<dbReference type="Gene3D" id="3.40.1440.10">
    <property type="entry name" value="GIY-YIG endonuclease"/>
    <property type="match status" value="1"/>
</dbReference>
<dbReference type="InterPro" id="IPR000305">
    <property type="entry name" value="GIY-YIG_endonuc"/>
</dbReference>
<dbReference type="PROSITE" id="PS50164">
    <property type="entry name" value="GIY_YIG"/>
    <property type="match status" value="1"/>
</dbReference>
<reference evidence="2" key="2">
    <citation type="submission" date="2022-12" db="EMBL/GenBank/DDBJ databases">
        <authorList>
            <person name="Dechsakulwatana C."/>
            <person name="Rungsihiranrut A."/>
            <person name="Muangchinda C."/>
            <person name="Ningthoujam R."/>
            <person name="Klankeo P."/>
            <person name="Pinyakong O."/>
        </authorList>
    </citation>
    <scope>NUCLEOTIDE SEQUENCE</scope>
    <source>
        <strain evidence="2">TL01-2</strain>
    </source>
</reference>
<dbReference type="EMBL" id="JAPTGD010000002">
    <property type="protein sequence ID" value="MDU9694008.1"/>
    <property type="molecule type" value="Genomic_DNA"/>
</dbReference>
<dbReference type="SUPFAM" id="SSF82771">
    <property type="entry name" value="GIY-YIG endonuclease"/>
    <property type="match status" value="1"/>
</dbReference>
<dbReference type="PANTHER" id="PTHR30562:SF1">
    <property type="entry name" value="UVRABC SYSTEM PROTEIN C"/>
    <property type="match status" value="1"/>
</dbReference>
<dbReference type="GO" id="GO:0006974">
    <property type="term" value="P:DNA damage response"/>
    <property type="evidence" value="ECO:0007669"/>
    <property type="project" value="TreeGrafter"/>
</dbReference>